<dbReference type="OrthoDB" id="4187847at2759"/>
<dbReference type="GO" id="GO:0016052">
    <property type="term" value="P:carbohydrate catabolic process"/>
    <property type="evidence" value="ECO:0007669"/>
    <property type="project" value="InterPro"/>
</dbReference>
<dbReference type="InterPro" id="IPR005198">
    <property type="entry name" value="Glyco_hydro_76"/>
</dbReference>
<evidence type="ECO:0000256" key="3">
    <source>
        <dbReference type="ARBA" id="ARBA00012350"/>
    </source>
</evidence>
<keyword evidence="5 8" id="KW-0378">Hydrolase</keyword>
<protein>
    <recommendedName>
        <fullName evidence="3 8">Mannan endo-1,6-alpha-mannosidase</fullName>
        <ecNumber evidence="3 8">3.2.1.101</ecNumber>
    </recommendedName>
</protein>
<evidence type="ECO:0000256" key="1">
    <source>
        <dbReference type="ARBA" id="ARBA00001452"/>
    </source>
</evidence>
<evidence type="ECO:0000256" key="2">
    <source>
        <dbReference type="ARBA" id="ARBA00009699"/>
    </source>
</evidence>
<dbReference type="SUPFAM" id="SSF48208">
    <property type="entry name" value="Six-hairpin glycosidases"/>
    <property type="match status" value="1"/>
</dbReference>
<accession>A0A9P7YY63</accession>
<dbReference type="GO" id="GO:0009272">
    <property type="term" value="P:fungal-type cell wall biogenesis"/>
    <property type="evidence" value="ECO:0007669"/>
    <property type="project" value="TreeGrafter"/>
</dbReference>
<evidence type="ECO:0000256" key="5">
    <source>
        <dbReference type="ARBA" id="ARBA00022801"/>
    </source>
</evidence>
<comment type="caution">
    <text evidence="10">The sequence shown here is derived from an EMBL/GenBank/DDBJ whole genome shotgun (WGS) entry which is preliminary data.</text>
</comment>
<dbReference type="EMBL" id="MU254149">
    <property type="protein sequence ID" value="KAG9241841.1"/>
    <property type="molecule type" value="Genomic_DNA"/>
</dbReference>
<evidence type="ECO:0000256" key="8">
    <source>
        <dbReference type="PIRNR" id="PIRNR016302"/>
    </source>
</evidence>
<name>A0A9P7YY63_9HELO</name>
<comment type="catalytic activity">
    <reaction evidence="1 8">
        <text>Random hydrolysis of (1-&gt;6)-alpha-D-mannosidic linkages in unbranched (1-&gt;6)-mannans.</text>
        <dbReference type="EC" id="3.2.1.101"/>
    </reaction>
</comment>
<dbReference type="PIRSF" id="PIRSF016302">
    <property type="entry name" value="Man_a_manosd"/>
    <property type="match status" value="1"/>
</dbReference>
<evidence type="ECO:0000256" key="4">
    <source>
        <dbReference type="ARBA" id="ARBA00022729"/>
    </source>
</evidence>
<dbReference type="Pfam" id="PF03663">
    <property type="entry name" value="Glyco_hydro_76"/>
    <property type="match status" value="1"/>
</dbReference>
<dbReference type="InterPro" id="IPR014480">
    <property type="entry name" value="Mannan-1_6-alpha_mannosidase"/>
</dbReference>
<dbReference type="GO" id="GO:0008496">
    <property type="term" value="F:mannan endo-1,6-alpha-mannosidase activity"/>
    <property type="evidence" value="ECO:0007669"/>
    <property type="project" value="UniProtKB-UniRule"/>
</dbReference>
<dbReference type="Proteomes" id="UP000887226">
    <property type="component" value="Unassembled WGS sequence"/>
</dbReference>
<gene>
    <name evidence="10" type="ORF">BJ878DRAFT_584196</name>
</gene>
<dbReference type="InterPro" id="IPR008928">
    <property type="entry name" value="6-hairpin_glycosidase_sf"/>
</dbReference>
<evidence type="ECO:0000313" key="11">
    <source>
        <dbReference type="Proteomes" id="UP000887226"/>
    </source>
</evidence>
<keyword evidence="7 8" id="KW-0326">Glycosidase</keyword>
<reference evidence="10" key="1">
    <citation type="journal article" date="2021" name="IMA Fungus">
        <title>Genomic characterization of three marine fungi, including Emericellopsis atlantica sp. nov. with signatures of a generalist lifestyle and marine biomass degradation.</title>
        <authorList>
            <person name="Hagestad O.C."/>
            <person name="Hou L."/>
            <person name="Andersen J.H."/>
            <person name="Hansen E.H."/>
            <person name="Altermark B."/>
            <person name="Li C."/>
            <person name="Kuhnert E."/>
            <person name="Cox R.J."/>
            <person name="Crous P.W."/>
            <person name="Spatafora J.W."/>
            <person name="Lail K."/>
            <person name="Amirebrahimi M."/>
            <person name="Lipzen A."/>
            <person name="Pangilinan J."/>
            <person name="Andreopoulos W."/>
            <person name="Hayes R.D."/>
            <person name="Ng V."/>
            <person name="Grigoriev I.V."/>
            <person name="Jackson S.A."/>
            <person name="Sutton T.D.S."/>
            <person name="Dobson A.D.W."/>
            <person name="Rama T."/>
        </authorList>
    </citation>
    <scope>NUCLEOTIDE SEQUENCE</scope>
    <source>
        <strain evidence="10">TRa3180A</strain>
    </source>
</reference>
<dbReference type="PANTHER" id="PTHR12145">
    <property type="entry name" value="MANNAN ENDO-1,6-ALPHA-MANNOSIDASE DCW1"/>
    <property type="match status" value="1"/>
</dbReference>
<dbReference type="Gene3D" id="1.50.10.20">
    <property type="match status" value="2"/>
</dbReference>
<evidence type="ECO:0000256" key="9">
    <source>
        <dbReference type="SAM" id="SignalP"/>
    </source>
</evidence>
<evidence type="ECO:0000256" key="6">
    <source>
        <dbReference type="ARBA" id="ARBA00023180"/>
    </source>
</evidence>
<feature type="chain" id="PRO_5040408304" description="Mannan endo-1,6-alpha-mannosidase" evidence="9">
    <location>
        <begin position="21"/>
        <end position="407"/>
    </location>
</feature>
<organism evidence="10 11">
    <name type="scientific">Calycina marina</name>
    <dbReference type="NCBI Taxonomy" id="1763456"/>
    <lineage>
        <taxon>Eukaryota</taxon>
        <taxon>Fungi</taxon>
        <taxon>Dikarya</taxon>
        <taxon>Ascomycota</taxon>
        <taxon>Pezizomycotina</taxon>
        <taxon>Leotiomycetes</taxon>
        <taxon>Helotiales</taxon>
        <taxon>Pezizellaceae</taxon>
        <taxon>Calycina</taxon>
    </lineage>
</organism>
<dbReference type="EC" id="3.2.1.101" evidence="3 8"/>
<keyword evidence="4 9" id="KW-0732">Signal</keyword>
<keyword evidence="11" id="KW-1185">Reference proteome</keyword>
<keyword evidence="6" id="KW-0325">Glycoprotein</keyword>
<dbReference type="AlphaFoldDB" id="A0A9P7YY63"/>
<evidence type="ECO:0000256" key="7">
    <source>
        <dbReference type="ARBA" id="ARBA00023295"/>
    </source>
</evidence>
<comment type="similarity">
    <text evidence="2 8">Belongs to the glycosyl hydrolase 76 family.</text>
</comment>
<feature type="signal peptide" evidence="9">
    <location>
        <begin position="1"/>
        <end position="20"/>
    </location>
</feature>
<sequence>MKSLHIVCASLLTAIPFASAGVELNVTDTLPVSIKAAASTLAFGLIKYYTGNVANTPTTIGILPKPLYWWEAGALWGAMLGYYHYTNDSSYNAVVTQALLSQVGPTDDFMNPLYFDSTGNDDQGFWGMAAMAAAEQDFPQPTTGSYSWLQLVENLWNSQVARWDTTTCGGGLKWQWTSDIGLISPVYYVYDCTDDTKGCVDQNKIAWTYNAAVFLYGSAVMYNYTNGSSLWTERTRGILDTSGHFFDPYKNATGVMWEPPCEGVNTCDNYQYSFKGYLSRFMWKTAILAPFIESAIATLVTASAVAAARTCSGGNDTVTCGQHWYYAPSGNGSYYDGRFGVGQQMSALETVQGLLSLSGHGALAGSSHSVEGIPSRSWTLSTSILAAVKSDNIKEVTYLILATGVIL</sequence>
<proteinExistence type="inferred from homology"/>
<dbReference type="PANTHER" id="PTHR12145:SF38">
    <property type="entry name" value="MANNAN ENDO-1,6-ALPHA-MANNOSIDASE"/>
    <property type="match status" value="1"/>
</dbReference>
<evidence type="ECO:0000313" key="10">
    <source>
        <dbReference type="EMBL" id="KAG9241841.1"/>
    </source>
</evidence>